<feature type="active site" description="Proton acceptor" evidence="11 12">
    <location>
        <position position="216"/>
    </location>
</feature>
<sequence length="260" mass="29683">MIEKYKKDAQTRAKRTISGVNLKVKSEKKKKENISNIRAIRSKKTVNIENKKLKDSSKQWLLRHINDRFVAAAKKDGYISRAAYKIIEIAEKFKVFDKQNTINIVDLGAAPGSWSEVIIRHFGDKINLVMVDLLELKTKIEGENVHFIQGDFTDIKIQDEIISYFNEKKIDLILSDIAANISGISSMDSLIMENILDNIISFTKLHLKSKGNLVFKGFHDCVSSDLMKNLRSLFKTVKIFKPEASRQSSSEIYVVCINLK</sequence>
<evidence type="ECO:0000256" key="11">
    <source>
        <dbReference type="HAMAP-Rule" id="MF_01547"/>
    </source>
</evidence>
<evidence type="ECO:0000313" key="15">
    <source>
        <dbReference type="Proteomes" id="UP000321934"/>
    </source>
</evidence>
<evidence type="ECO:0000256" key="12">
    <source>
        <dbReference type="PIRSR" id="PIRSR005461-1"/>
    </source>
</evidence>
<keyword evidence="15" id="KW-1185">Reference proteome</keyword>
<feature type="binding site" evidence="11">
    <location>
        <position position="112"/>
    </location>
    <ligand>
        <name>S-adenosyl-L-methionine</name>
        <dbReference type="ChEBI" id="CHEBI:59789"/>
    </ligand>
</feature>
<dbReference type="EC" id="2.1.1.166" evidence="6 11"/>
<keyword evidence="2 11" id="KW-0489">Methyltransferase</keyword>
<feature type="domain" description="Ribosomal RNA methyltransferase FtsJ" evidence="13">
    <location>
        <begin position="78"/>
        <end position="258"/>
    </location>
</feature>
<dbReference type="PANTHER" id="PTHR10920">
    <property type="entry name" value="RIBOSOMAL RNA METHYLTRANSFERASE"/>
    <property type="match status" value="1"/>
</dbReference>
<gene>
    <name evidence="11" type="primary">rlmE</name>
    <name evidence="11" type="synonym">ftsJ</name>
    <name evidence="11" type="synonym">rrmJ</name>
    <name evidence="14" type="ORF">Deia_00459</name>
</gene>
<dbReference type="Proteomes" id="UP000321934">
    <property type="component" value="Chromosome"/>
</dbReference>
<evidence type="ECO:0000256" key="4">
    <source>
        <dbReference type="ARBA" id="ARBA00022691"/>
    </source>
</evidence>
<dbReference type="HAMAP" id="MF_01547">
    <property type="entry name" value="RNA_methyltr_E"/>
    <property type="match status" value="1"/>
</dbReference>
<feature type="binding site" evidence="11">
    <location>
        <position position="132"/>
    </location>
    <ligand>
        <name>S-adenosyl-L-methionine</name>
        <dbReference type="ChEBI" id="CHEBI:59789"/>
    </ligand>
</feature>
<dbReference type="GO" id="GO:0008650">
    <property type="term" value="F:rRNA (uridine-2'-O-)-methyltransferase activity"/>
    <property type="evidence" value="ECO:0007669"/>
    <property type="project" value="UniProtKB-UniRule"/>
</dbReference>
<dbReference type="EMBL" id="CP029077">
    <property type="protein sequence ID" value="QED23259.1"/>
    <property type="molecule type" value="Genomic_DNA"/>
</dbReference>
<dbReference type="InterPro" id="IPR050082">
    <property type="entry name" value="RNA_methyltr_RlmE"/>
</dbReference>
<evidence type="ECO:0000256" key="3">
    <source>
        <dbReference type="ARBA" id="ARBA00022679"/>
    </source>
</evidence>
<protein>
    <recommendedName>
        <fullName evidence="7 11">Ribosomal RNA large subunit methyltransferase E</fullName>
        <ecNumber evidence="6 11">2.1.1.166</ecNumber>
    </recommendedName>
    <alternativeName>
        <fullName evidence="9 11">23S rRNA Um2552 methyltransferase</fullName>
    </alternativeName>
    <alternativeName>
        <fullName evidence="8 11">rRNA (uridine-2'-O-)-methyltransferase</fullName>
    </alternativeName>
</protein>
<evidence type="ECO:0000256" key="9">
    <source>
        <dbReference type="ARBA" id="ARBA00042745"/>
    </source>
</evidence>
<feature type="binding site" evidence="11">
    <location>
        <position position="151"/>
    </location>
    <ligand>
        <name>S-adenosyl-L-methionine</name>
        <dbReference type="ChEBI" id="CHEBI:59789"/>
    </ligand>
</feature>
<evidence type="ECO:0000313" key="14">
    <source>
        <dbReference type="EMBL" id="QED23259.1"/>
    </source>
</evidence>
<evidence type="ECO:0000256" key="1">
    <source>
        <dbReference type="ARBA" id="ARBA00022552"/>
    </source>
</evidence>
<evidence type="ECO:0000256" key="10">
    <source>
        <dbReference type="ARBA" id="ARBA00048970"/>
    </source>
</evidence>
<proteinExistence type="inferred from homology"/>
<dbReference type="RefSeq" id="WP_146820542.1">
    <property type="nucleotide sequence ID" value="NZ_CP029077.1"/>
</dbReference>
<reference evidence="14 15" key="1">
    <citation type="journal article" date="2019" name="ISME J.">
        <title>Deianiraea, an extracellular bacterium associated with the ciliate Paramecium, suggests an alternative scenario for the evolution of Rickettsiales.</title>
        <authorList>
            <person name="Castelli M."/>
            <person name="Sabaneyeva E."/>
            <person name="Lanzoni O."/>
            <person name="Lebedeva N."/>
            <person name="Floriano A.M."/>
            <person name="Gaiarsa S."/>
            <person name="Benken K."/>
            <person name="Modeo L."/>
            <person name="Bandi C."/>
            <person name="Potekhin A."/>
            <person name="Sassera D."/>
            <person name="Petroni G."/>
        </authorList>
    </citation>
    <scope>NUCLEOTIDE SEQUENCE [LARGE SCALE GENOMIC DNA]</scope>
    <source>
        <strain evidence="14">CyL4-1</strain>
    </source>
</reference>
<evidence type="ECO:0000259" key="13">
    <source>
        <dbReference type="Pfam" id="PF01728"/>
    </source>
</evidence>
<evidence type="ECO:0000256" key="8">
    <source>
        <dbReference type="ARBA" id="ARBA00041995"/>
    </source>
</evidence>
<comment type="function">
    <text evidence="5 11">Specifically methylates the uridine in position 2552 of 23S rRNA at the 2'-O position of the ribose in the fully assembled 50S ribosomal subunit.</text>
</comment>
<accession>A0A5B8XD07</accession>
<dbReference type="InterPro" id="IPR002877">
    <property type="entry name" value="RNA_MeTrfase_FtsJ_dom"/>
</dbReference>
<dbReference type="OrthoDB" id="9790080at2"/>
<dbReference type="GO" id="GO:0005737">
    <property type="term" value="C:cytoplasm"/>
    <property type="evidence" value="ECO:0007669"/>
    <property type="project" value="UniProtKB-SubCell"/>
</dbReference>
<comment type="similarity">
    <text evidence="11">Belongs to the class I-like SAM-binding methyltransferase superfamily. RNA methyltransferase RlmE family.</text>
</comment>
<dbReference type="InterPro" id="IPR029063">
    <property type="entry name" value="SAM-dependent_MTases_sf"/>
</dbReference>
<dbReference type="PANTHER" id="PTHR10920:SF18">
    <property type="entry name" value="RRNA METHYLTRANSFERASE 2, MITOCHONDRIAL"/>
    <property type="match status" value="1"/>
</dbReference>
<feature type="binding site" evidence="11">
    <location>
        <position position="114"/>
    </location>
    <ligand>
        <name>S-adenosyl-L-methionine</name>
        <dbReference type="ChEBI" id="CHEBI:59789"/>
    </ligand>
</feature>
<keyword evidence="1 11" id="KW-0698">rRNA processing</keyword>
<dbReference type="PIRSF" id="PIRSF005461">
    <property type="entry name" value="23S_rRNA_mtase"/>
    <property type="match status" value="1"/>
</dbReference>
<keyword evidence="4 11" id="KW-0949">S-adenosyl-L-methionine</keyword>
<dbReference type="Pfam" id="PF01728">
    <property type="entry name" value="FtsJ"/>
    <property type="match status" value="1"/>
</dbReference>
<evidence type="ECO:0000256" key="2">
    <source>
        <dbReference type="ARBA" id="ARBA00022603"/>
    </source>
</evidence>
<evidence type="ECO:0000256" key="6">
    <source>
        <dbReference type="ARBA" id="ARBA00038861"/>
    </source>
</evidence>
<keyword evidence="11" id="KW-0963">Cytoplasm</keyword>
<keyword evidence="3 11" id="KW-0808">Transferase</keyword>
<evidence type="ECO:0000256" key="7">
    <source>
        <dbReference type="ARBA" id="ARBA00041129"/>
    </source>
</evidence>
<dbReference type="AlphaFoldDB" id="A0A5B8XD07"/>
<comment type="catalytic activity">
    <reaction evidence="10 11">
        <text>uridine(2552) in 23S rRNA + S-adenosyl-L-methionine = 2'-O-methyluridine(2552) in 23S rRNA + S-adenosyl-L-homocysteine + H(+)</text>
        <dbReference type="Rhea" id="RHEA:42720"/>
        <dbReference type="Rhea" id="RHEA-COMP:10202"/>
        <dbReference type="Rhea" id="RHEA-COMP:10203"/>
        <dbReference type="ChEBI" id="CHEBI:15378"/>
        <dbReference type="ChEBI" id="CHEBI:57856"/>
        <dbReference type="ChEBI" id="CHEBI:59789"/>
        <dbReference type="ChEBI" id="CHEBI:65315"/>
        <dbReference type="ChEBI" id="CHEBI:74478"/>
        <dbReference type="EC" id="2.1.1.166"/>
    </reaction>
</comment>
<comment type="subcellular location">
    <subcellularLocation>
        <location evidence="11">Cytoplasm</location>
    </subcellularLocation>
</comment>
<evidence type="ECO:0000256" key="5">
    <source>
        <dbReference type="ARBA" id="ARBA00037569"/>
    </source>
</evidence>
<dbReference type="InterPro" id="IPR015507">
    <property type="entry name" value="rRNA-MeTfrase_E"/>
</dbReference>
<name>A0A5B8XD07_9RICK</name>
<organism evidence="14 15">
    <name type="scientific">Candidatus Deianiraea vastatrix</name>
    <dbReference type="NCBI Taxonomy" id="2163644"/>
    <lineage>
        <taxon>Bacteria</taxon>
        <taxon>Pseudomonadati</taxon>
        <taxon>Pseudomonadota</taxon>
        <taxon>Alphaproteobacteria</taxon>
        <taxon>Rickettsiales</taxon>
        <taxon>Candidatus Deianiraeaceae</taxon>
        <taxon>Candidatus Deianiraea</taxon>
    </lineage>
</organism>
<dbReference type="SUPFAM" id="SSF53335">
    <property type="entry name" value="S-adenosyl-L-methionine-dependent methyltransferases"/>
    <property type="match status" value="1"/>
</dbReference>
<dbReference type="Gene3D" id="3.40.50.150">
    <property type="entry name" value="Vaccinia Virus protein VP39"/>
    <property type="match status" value="1"/>
</dbReference>
<feature type="binding site" evidence="11">
    <location>
        <position position="176"/>
    </location>
    <ligand>
        <name>S-adenosyl-L-methionine</name>
        <dbReference type="ChEBI" id="CHEBI:59789"/>
    </ligand>
</feature>